<sequence length="434" mass="47673">MAAQTEALAKVDTLLKELWQLRDAFFASDATKKNEAVAAKIQEIVQLIPDGAPKARAAYLKGRALDAVESYSEEANQQLEKAVKLAPDLVEAWAALGHCLWKKPDLHEAKNCYEKAVEKRQTAEALRGLSVLSRTHDTRKSTPEQDGAFHDASVTHARAACKLDSEEGESWYTLGNAHLRRYFSQGRSGRNSVDLLMAMKVFEKAETCYAKTARPSTSLEGKWGNPDLRLSRGLARRHVEDYAGAIDDFRAAHALDPSLNAGDMAEDLSRWVKRVADLWERNAALKPKQRQKLEEKLYTMKEPAGYKNTELSKLTQVNAGADAKHFAASPNAGKCLSLVVALELRRGGSVPPDAFLCFAWDGDKCSCVALSVYDVDCKRLAPGAVLTALDPVIVDVGTSVKYKTVQVQTASKLLHDGNPLPRVLKGWASSEGRK</sequence>
<name>A0A8J2SLB3_9STRA</name>
<dbReference type="InterPro" id="IPR011990">
    <property type="entry name" value="TPR-like_helical_dom_sf"/>
</dbReference>
<keyword evidence="2" id="KW-1185">Reference proteome</keyword>
<dbReference type="OrthoDB" id="423589at2759"/>
<reference evidence="1" key="1">
    <citation type="submission" date="2021-11" db="EMBL/GenBank/DDBJ databases">
        <authorList>
            <consortium name="Genoscope - CEA"/>
            <person name="William W."/>
        </authorList>
    </citation>
    <scope>NUCLEOTIDE SEQUENCE</scope>
</reference>
<comment type="caution">
    <text evidence="1">The sequence shown here is derived from an EMBL/GenBank/DDBJ whole genome shotgun (WGS) entry which is preliminary data.</text>
</comment>
<dbReference type="Gene3D" id="1.25.40.10">
    <property type="entry name" value="Tetratricopeptide repeat domain"/>
    <property type="match status" value="1"/>
</dbReference>
<dbReference type="Proteomes" id="UP000789595">
    <property type="component" value="Unassembled WGS sequence"/>
</dbReference>
<dbReference type="SMART" id="SM00028">
    <property type="entry name" value="TPR"/>
    <property type="match status" value="2"/>
</dbReference>
<dbReference type="InterPro" id="IPR038645">
    <property type="entry name" value="TTC5_OB_sf"/>
</dbReference>
<accession>A0A8J2SLB3</accession>
<evidence type="ECO:0000313" key="1">
    <source>
        <dbReference type="EMBL" id="CAH0369182.1"/>
    </source>
</evidence>
<gene>
    <name evidence="1" type="ORF">PECAL_2P22930</name>
</gene>
<proteinExistence type="predicted"/>
<evidence type="ECO:0000313" key="2">
    <source>
        <dbReference type="Proteomes" id="UP000789595"/>
    </source>
</evidence>
<organism evidence="1 2">
    <name type="scientific">Pelagomonas calceolata</name>
    <dbReference type="NCBI Taxonomy" id="35677"/>
    <lineage>
        <taxon>Eukaryota</taxon>
        <taxon>Sar</taxon>
        <taxon>Stramenopiles</taxon>
        <taxon>Ochrophyta</taxon>
        <taxon>Pelagophyceae</taxon>
        <taxon>Pelagomonadales</taxon>
        <taxon>Pelagomonadaceae</taxon>
        <taxon>Pelagomonas</taxon>
    </lineage>
</organism>
<dbReference type="SUPFAM" id="SSF48452">
    <property type="entry name" value="TPR-like"/>
    <property type="match status" value="1"/>
</dbReference>
<dbReference type="EMBL" id="CAKKNE010000002">
    <property type="protein sequence ID" value="CAH0369182.1"/>
    <property type="molecule type" value="Genomic_DNA"/>
</dbReference>
<dbReference type="AlphaFoldDB" id="A0A8J2SLB3"/>
<dbReference type="InterPro" id="IPR019734">
    <property type="entry name" value="TPR_rpt"/>
</dbReference>
<protein>
    <recommendedName>
        <fullName evidence="3">Tetratricopeptide repeat protein 5 OB fold domain-containing protein</fullName>
    </recommendedName>
</protein>
<dbReference type="Pfam" id="PF13181">
    <property type="entry name" value="TPR_8"/>
    <property type="match status" value="1"/>
</dbReference>
<dbReference type="Gene3D" id="2.40.50.550">
    <property type="match status" value="1"/>
</dbReference>
<evidence type="ECO:0008006" key="3">
    <source>
        <dbReference type="Google" id="ProtNLM"/>
    </source>
</evidence>